<reference evidence="2 3" key="1">
    <citation type="journal article" date="2021" name="BMC Biol.">
        <title>Horizontally acquired antibacterial genes associated with adaptive radiation of ladybird beetles.</title>
        <authorList>
            <person name="Li H.S."/>
            <person name="Tang X.F."/>
            <person name="Huang Y.H."/>
            <person name="Xu Z.Y."/>
            <person name="Chen M.L."/>
            <person name="Du X.Y."/>
            <person name="Qiu B.Y."/>
            <person name="Chen P.T."/>
            <person name="Zhang W."/>
            <person name="Slipinski A."/>
            <person name="Escalona H.E."/>
            <person name="Waterhouse R.M."/>
            <person name="Zwick A."/>
            <person name="Pang H."/>
        </authorList>
    </citation>
    <scope>NUCLEOTIDE SEQUENCE [LARGE SCALE GENOMIC DNA]</scope>
    <source>
        <strain evidence="2">SYSU2018</strain>
    </source>
</reference>
<keyword evidence="3" id="KW-1185">Reference proteome</keyword>
<gene>
    <name evidence="2" type="ORF">HHI36_008701</name>
</gene>
<feature type="compositionally biased region" description="Low complexity" evidence="1">
    <location>
        <begin position="12"/>
        <end position="22"/>
    </location>
</feature>
<dbReference type="Proteomes" id="UP001516400">
    <property type="component" value="Unassembled WGS sequence"/>
</dbReference>
<dbReference type="EMBL" id="JABFTP020000021">
    <property type="protein sequence ID" value="KAL3269638.1"/>
    <property type="molecule type" value="Genomic_DNA"/>
</dbReference>
<proteinExistence type="predicted"/>
<organism evidence="2 3">
    <name type="scientific">Cryptolaemus montrouzieri</name>
    <dbReference type="NCBI Taxonomy" id="559131"/>
    <lineage>
        <taxon>Eukaryota</taxon>
        <taxon>Metazoa</taxon>
        <taxon>Ecdysozoa</taxon>
        <taxon>Arthropoda</taxon>
        <taxon>Hexapoda</taxon>
        <taxon>Insecta</taxon>
        <taxon>Pterygota</taxon>
        <taxon>Neoptera</taxon>
        <taxon>Endopterygota</taxon>
        <taxon>Coleoptera</taxon>
        <taxon>Polyphaga</taxon>
        <taxon>Cucujiformia</taxon>
        <taxon>Coccinelloidea</taxon>
        <taxon>Coccinellidae</taxon>
        <taxon>Scymninae</taxon>
        <taxon>Scymnini</taxon>
        <taxon>Cryptolaemus</taxon>
    </lineage>
</organism>
<feature type="region of interest" description="Disordered" evidence="1">
    <location>
        <begin position="1"/>
        <end position="22"/>
    </location>
</feature>
<accession>A0ABD2MTC9</accession>
<evidence type="ECO:0000256" key="1">
    <source>
        <dbReference type="SAM" id="MobiDB-lite"/>
    </source>
</evidence>
<name>A0ABD2MTC9_9CUCU</name>
<protein>
    <submittedName>
        <fullName evidence="2">Uncharacterized protein</fullName>
    </submittedName>
</protein>
<comment type="caution">
    <text evidence="2">The sequence shown here is derived from an EMBL/GenBank/DDBJ whole genome shotgun (WGS) entry which is preliminary data.</text>
</comment>
<sequence length="157" mass="17963">MISLDEPNINDSSSGSSGEVAVAASPSTSKVEDMHLIGQILSKNSDLVLQIEFVRRRGLSNSFPFPDVDDINDIYSNDVVGEMNKCIPVNSDRVRNSFTFSILDNEYKSIRYISGYNLQYVYLIFNYLKHTIILSEAYRKNRNMRVHVLNLITNRKY</sequence>
<evidence type="ECO:0000313" key="3">
    <source>
        <dbReference type="Proteomes" id="UP001516400"/>
    </source>
</evidence>
<dbReference type="AlphaFoldDB" id="A0ABD2MTC9"/>
<evidence type="ECO:0000313" key="2">
    <source>
        <dbReference type="EMBL" id="KAL3269638.1"/>
    </source>
</evidence>